<feature type="transmembrane region" description="Helical" evidence="6">
    <location>
        <begin position="59"/>
        <end position="83"/>
    </location>
</feature>
<evidence type="ECO:0000313" key="7">
    <source>
        <dbReference type="EMBL" id="PTW61345.1"/>
    </source>
</evidence>
<feature type="transmembrane region" description="Helical" evidence="6">
    <location>
        <begin position="132"/>
        <end position="151"/>
    </location>
</feature>
<keyword evidence="8" id="KW-1185">Reference proteome</keyword>
<evidence type="ECO:0000313" key="8">
    <source>
        <dbReference type="Proteomes" id="UP000244081"/>
    </source>
</evidence>
<evidence type="ECO:0000256" key="2">
    <source>
        <dbReference type="ARBA" id="ARBA00022475"/>
    </source>
</evidence>
<dbReference type="GO" id="GO:0015658">
    <property type="term" value="F:branched-chain amino acid transmembrane transporter activity"/>
    <property type="evidence" value="ECO:0007669"/>
    <property type="project" value="InterPro"/>
</dbReference>
<keyword evidence="4 6" id="KW-1133">Transmembrane helix</keyword>
<evidence type="ECO:0000256" key="3">
    <source>
        <dbReference type="ARBA" id="ARBA00022692"/>
    </source>
</evidence>
<comment type="subcellular location">
    <subcellularLocation>
        <location evidence="1">Cell membrane</location>
        <topology evidence="1">Multi-pass membrane protein</topology>
    </subcellularLocation>
</comment>
<feature type="transmembrane region" description="Helical" evidence="6">
    <location>
        <begin position="171"/>
        <end position="187"/>
    </location>
</feature>
<proteinExistence type="predicted"/>
<dbReference type="OrthoDB" id="9814461at2"/>
<feature type="transmembrane region" description="Helical" evidence="6">
    <location>
        <begin position="7"/>
        <end position="26"/>
    </location>
</feature>
<gene>
    <name evidence="7" type="ORF">C8N35_10254</name>
</gene>
<dbReference type="PANTHER" id="PTHR30482:SF10">
    <property type="entry name" value="HIGH-AFFINITY BRANCHED-CHAIN AMINO ACID TRANSPORT PROTEIN BRAE"/>
    <property type="match status" value="1"/>
</dbReference>
<dbReference type="InterPro" id="IPR043428">
    <property type="entry name" value="LivM-like"/>
</dbReference>
<keyword evidence="2" id="KW-1003">Cell membrane</keyword>
<protein>
    <submittedName>
        <fullName evidence="7">Amino acid/amide ABC transporter membrane protein 2 (HAAT family)</fullName>
    </submittedName>
</protein>
<feature type="transmembrane region" description="Helical" evidence="6">
    <location>
        <begin position="32"/>
        <end position="52"/>
    </location>
</feature>
<dbReference type="Proteomes" id="UP000244081">
    <property type="component" value="Unassembled WGS sequence"/>
</dbReference>
<dbReference type="Pfam" id="PF02653">
    <property type="entry name" value="BPD_transp_2"/>
    <property type="match status" value="1"/>
</dbReference>
<dbReference type="EMBL" id="QAYG01000002">
    <property type="protein sequence ID" value="PTW61345.1"/>
    <property type="molecule type" value="Genomic_DNA"/>
</dbReference>
<dbReference type="AlphaFoldDB" id="A0A2T5VC65"/>
<dbReference type="PANTHER" id="PTHR30482">
    <property type="entry name" value="HIGH-AFFINITY BRANCHED-CHAIN AMINO ACID TRANSPORT SYSTEM PERMEASE"/>
    <property type="match status" value="1"/>
</dbReference>
<name>A0A2T5VC65_9HYPH</name>
<dbReference type="GO" id="GO:0005886">
    <property type="term" value="C:plasma membrane"/>
    <property type="evidence" value="ECO:0007669"/>
    <property type="project" value="UniProtKB-SubCell"/>
</dbReference>
<evidence type="ECO:0000256" key="1">
    <source>
        <dbReference type="ARBA" id="ARBA00004651"/>
    </source>
</evidence>
<keyword evidence="3 6" id="KW-0812">Transmembrane</keyword>
<dbReference type="InterPro" id="IPR001851">
    <property type="entry name" value="ABC_transp_permease"/>
</dbReference>
<feature type="transmembrane region" description="Helical" evidence="6">
    <location>
        <begin position="218"/>
        <end position="239"/>
    </location>
</feature>
<keyword evidence="5 6" id="KW-0472">Membrane</keyword>
<dbReference type="CDD" id="cd06581">
    <property type="entry name" value="TM_PBP1_LivM_like"/>
    <property type="match status" value="1"/>
</dbReference>
<dbReference type="RefSeq" id="WP_107989215.1">
    <property type="nucleotide sequence ID" value="NZ_QAYG01000002.1"/>
</dbReference>
<organism evidence="7 8">
    <name type="scientific">Breoghania corrubedonensis</name>
    <dbReference type="NCBI Taxonomy" id="665038"/>
    <lineage>
        <taxon>Bacteria</taxon>
        <taxon>Pseudomonadati</taxon>
        <taxon>Pseudomonadota</taxon>
        <taxon>Alphaproteobacteria</taxon>
        <taxon>Hyphomicrobiales</taxon>
        <taxon>Stappiaceae</taxon>
        <taxon>Breoghania</taxon>
    </lineage>
</organism>
<evidence type="ECO:0000256" key="6">
    <source>
        <dbReference type="SAM" id="Phobius"/>
    </source>
</evidence>
<feature type="transmembrane region" description="Helical" evidence="6">
    <location>
        <begin position="251"/>
        <end position="279"/>
    </location>
</feature>
<evidence type="ECO:0000256" key="5">
    <source>
        <dbReference type="ARBA" id="ARBA00023136"/>
    </source>
</evidence>
<comment type="caution">
    <text evidence="7">The sequence shown here is derived from an EMBL/GenBank/DDBJ whole genome shotgun (WGS) entry which is preliminary data.</text>
</comment>
<sequence>MSDRDTFLPKFAALALIGAGLVFWARSVLDPYALSIVMFVGINVILAVSLNISNGFTGLFSLGHPAFMTIGGYMTAILVMPAARKGLMLPDLPAFLAGQEWSFLPALLAGGSLSALVAVIVGFPVLRLRGHYLAVATLGLIFIVQSLAVNLDGVTRGALGLSGLPSLTTTWWVYGFVLLTLFVCWRLKHSSLGRTMLAIRENELAAACLGVRVARTRVFAFALGAFFAGIAGGLWVHVVTLISPDSFSFGLAFQLVVMVVVGGTGSITGASIVAAVLTLATEFLKPVEESLNLYGASQIAIAVGVILILIYRPAGLFGTAEPQPLNLIKRLGSRHTSPANSPE</sequence>
<feature type="transmembrane region" description="Helical" evidence="6">
    <location>
        <begin position="291"/>
        <end position="311"/>
    </location>
</feature>
<evidence type="ECO:0000256" key="4">
    <source>
        <dbReference type="ARBA" id="ARBA00022989"/>
    </source>
</evidence>
<feature type="transmembrane region" description="Helical" evidence="6">
    <location>
        <begin position="103"/>
        <end position="125"/>
    </location>
</feature>
<reference evidence="7 8" key="1">
    <citation type="submission" date="2018-04" db="EMBL/GenBank/DDBJ databases">
        <title>Genomic Encyclopedia of Archaeal and Bacterial Type Strains, Phase II (KMG-II): from individual species to whole genera.</title>
        <authorList>
            <person name="Goeker M."/>
        </authorList>
    </citation>
    <scope>NUCLEOTIDE SEQUENCE [LARGE SCALE GENOMIC DNA]</scope>
    <source>
        <strain evidence="7 8">DSM 23382</strain>
    </source>
</reference>
<accession>A0A2T5VC65</accession>